<evidence type="ECO:0000259" key="2">
    <source>
        <dbReference type="PROSITE" id="PS50263"/>
    </source>
</evidence>
<evidence type="ECO:0000313" key="3">
    <source>
        <dbReference type="EMBL" id="SUQ18890.1"/>
    </source>
</evidence>
<dbReference type="InterPro" id="IPR036526">
    <property type="entry name" value="C-N_Hydrolase_sf"/>
</dbReference>
<proteinExistence type="inferred from homology"/>
<protein>
    <submittedName>
        <fullName evidence="3">Carbon-nitrogen hydrolase</fullName>
    </submittedName>
</protein>
<dbReference type="PROSITE" id="PS50263">
    <property type="entry name" value="CN_HYDROLASE"/>
    <property type="match status" value="1"/>
</dbReference>
<dbReference type="Proteomes" id="UP000255423">
    <property type="component" value="Unassembled WGS sequence"/>
</dbReference>
<feature type="domain" description="CN hydrolase" evidence="2">
    <location>
        <begin position="2"/>
        <end position="258"/>
    </location>
</feature>
<dbReference type="Gene3D" id="3.60.110.10">
    <property type="entry name" value="Carbon-nitrogen hydrolase"/>
    <property type="match status" value="1"/>
</dbReference>
<dbReference type="AlphaFoldDB" id="A0A380RTM0"/>
<evidence type="ECO:0000313" key="4">
    <source>
        <dbReference type="Proteomes" id="UP000255423"/>
    </source>
</evidence>
<dbReference type="InterPro" id="IPR003010">
    <property type="entry name" value="C-N_Hydrolase"/>
</dbReference>
<dbReference type="PANTHER" id="PTHR23088:SF27">
    <property type="entry name" value="DEAMINATED GLUTATHIONE AMIDASE"/>
    <property type="match status" value="1"/>
</dbReference>
<name>A0A380RTM0_FIBSU</name>
<dbReference type="RefSeq" id="WP_109571713.1">
    <property type="nucleotide sequence ID" value="NZ_UHJL01000001.1"/>
</dbReference>
<comment type="similarity">
    <text evidence="1">Belongs to the carbon-nitrogen hydrolase superfamily. NIT1/NIT2 family.</text>
</comment>
<dbReference type="Pfam" id="PF00795">
    <property type="entry name" value="CN_hydrolase"/>
    <property type="match status" value="1"/>
</dbReference>
<gene>
    <name evidence="3" type="ORF">SAMN05661053_0112</name>
</gene>
<accession>A0A380RTM0</accession>
<reference evidence="3 4" key="1">
    <citation type="submission" date="2017-08" db="EMBL/GenBank/DDBJ databases">
        <authorList>
            <person name="de Groot N.N."/>
        </authorList>
    </citation>
    <scope>NUCLEOTIDE SEQUENCE [LARGE SCALE GENOMIC DNA]</scope>
    <source>
        <strain evidence="3 4">HM2</strain>
    </source>
</reference>
<dbReference type="EMBL" id="UHJL01000001">
    <property type="protein sequence ID" value="SUQ18890.1"/>
    <property type="molecule type" value="Genomic_DNA"/>
</dbReference>
<sequence>MLKVYLVQFDSAKGNKTENLARAKKMILDAKPDAGSLVLLPEMFATGYVPADLDDAAEDFSSSESGETSRTLSEVSTATGCTIMGAGITRASDGFYNHVSIYKPRESKEFCGYNKMNLFFPEKESFKAGENINLFKLKEIPDQVGNDNKAESVSWTIASFICYDLRFPEIFREATKKGANFITIQAAWPAKRRAHWETLLKARAIENQVYIAAVNAVSESSDQKLPLAGTSLIISPNGDVLAEGPTQREMVISAELDREAERDYRKNFPVLDGIVPPEFL</sequence>
<organism evidence="3 4">
    <name type="scientific">Fibrobacter succinogenes</name>
    <name type="common">Bacteroides succinogenes</name>
    <dbReference type="NCBI Taxonomy" id="833"/>
    <lineage>
        <taxon>Bacteria</taxon>
        <taxon>Pseudomonadati</taxon>
        <taxon>Fibrobacterota</taxon>
        <taxon>Fibrobacteria</taxon>
        <taxon>Fibrobacterales</taxon>
        <taxon>Fibrobacteraceae</taxon>
        <taxon>Fibrobacter</taxon>
    </lineage>
</organism>
<dbReference type="GO" id="GO:0016787">
    <property type="term" value="F:hydrolase activity"/>
    <property type="evidence" value="ECO:0007669"/>
    <property type="project" value="UniProtKB-KW"/>
</dbReference>
<evidence type="ECO:0000256" key="1">
    <source>
        <dbReference type="ARBA" id="ARBA00010613"/>
    </source>
</evidence>
<dbReference type="InterPro" id="IPR001110">
    <property type="entry name" value="UPF0012_CS"/>
</dbReference>
<keyword evidence="3" id="KW-0378">Hydrolase</keyword>
<dbReference type="PROSITE" id="PS01227">
    <property type="entry name" value="UPF0012"/>
    <property type="match status" value="1"/>
</dbReference>
<dbReference type="PANTHER" id="PTHR23088">
    <property type="entry name" value="NITRILASE-RELATED"/>
    <property type="match status" value="1"/>
</dbReference>
<dbReference type="SUPFAM" id="SSF56317">
    <property type="entry name" value="Carbon-nitrogen hydrolase"/>
    <property type="match status" value="1"/>
</dbReference>